<dbReference type="EMBL" id="KQ998944">
    <property type="protein sequence ID" value="KZV42858.1"/>
    <property type="molecule type" value="Genomic_DNA"/>
</dbReference>
<evidence type="ECO:0000313" key="1">
    <source>
        <dbReference type="EMBL" id="KZV42858.1"/>
    </source>
</evidence>
<dbReference type="AlphaFoldDB" id="A0A2Z7CEU6"/>
<evidence type="ECO:0000313" key="2">
    <source>
        <dbReference type="Proteomes" id="UP000250235"/>
    </source>
</evidence>
<dbReference type="Proteomes" id="UP000250235">
    <property type="component" value="Unassembled WGS sequence"/>
</dbReference>
<reference evidence="1 2" key="1">
    <citation type="journal article" date="2015" name="Proc. Natl. Acad. Sci. U.S.A.">
        <title>The resurrection genome of Boea hygrometrica: A blueprint for survival of dehydration.</title>
        <authorList>
            <person name="Xiao L."/>
            <person name="Yang G."/>
            <person name="Zhang L."/>
            <person name="Yang X."/>
            <person name="Zhao S."/>
            <person name="Ji Z."/>
            <person name="Zhou Q."/>
            <person name="Hu M."/>
            <person name="Wang Y."/>
            <person name="Chen M."/>
            <person name="Xu Y."/>
            <person name="Jin H."/>
            <person name="Xiao X."/>
            <person name="Hu G."/>
            <person name="Bao F."/>
            <person name="Hu Y."/>
            <person name="Wan P."/>
            <person name="Li L."/>
            <person name="Deng X."/>
            <person name="Kuang T."/>
            <person name="Xiang C."/>
            <person name="Zhu J.K."/>
            <person name="Oliver M.J."/>
            <person name="He Y."/>
        </authorList>
    </citation>
    <scope>NUCLEOTIDE SEQUENCE [LARGE SCALE GENOMIC DNA]</scope>
    <source>
        <strain evidence="2">cv. XS01</strain>
    </source>
</reference>
<keyword evidence="2" id="KW-1185">Reference proteome</keyword>
<sequence length="223" mass="24797">MGNTDPNNTKAGKQIRGQASVRKAIKTANHETCYNQCLKCMRAIKDRIARPVDQLANNLSQPLYPHGVSTGEIIGTTHQSANHNVDFNQVIDQSVNQAQDVCMYANQHSIHNAYNSIPVGLFGGFQQMEEFSRSVVDLFSAGRLFRGNQQIDSSRANQQLYQFQQAQAFESAIISVVGVCVDNSADGYSEIQQMDTVKFSRWLQYSFDTVAVSLNKLQPAETL</sequence>
<name>A0A2Z7CEU6_9LAMI</name>
<gene>
    <name evidence="1" type="ORF">F511_26775</name>
</gene>
<proteinExistence type="predicted"/>
<accession>A0A2Z7CEU6</accession>
<organism evidence="1 2">
    <name type="scientific">Dorcoceras hygrometricum</name>
    <dbReference type="NCBI Taxonomy" id="472368"/>
    <lineage>
        <taxon>Eukaryota</taxon>
        <taxon>Viridiplantae</taxon>
        <taxon>Streptophyta</taxon>
        <taxon>Embryophyta</taxon>
        <taxon>Tracheophyta</taxon>
        <taxon>Spermatophyta</taxon>
        <taxon>Magnoliopsida</taxon>
        <taxon>eudicotyledons</taxon>
        <taxon>Gunneridae</taxon>
        <taxon>Pentapetalae</taxon>
        <taxon>asterids</taxon>
        <taxon>lamiids</taxon>
        <taxon>Lamiales</taxon>
        <taxon>Gesneriaceae</taxon>
        <taxon>Didymocarpoideae</taxon>
        <taxon>Trichosporeae</taxon>
        <taxon>Loxocarpinae</taxon>
        <taxon>Dorcoceras</taxon>
    </lineage>
</organism>
<protein>
    <submittedName>
        <fullName evidence="1">Uncharacterized protein</fullName>
    </submittedName>
</protein>